<dbReference type="OrthoDB" id="1680108at2"/>
<accession>A0A1G7I858</accession>
<dbReference type="STRING" id="1123285.SAMN05660235_00396"/>
<keyword evidence="1" id="KW-1133">Transmembrane helix</keyword>
<proteinExistence type="predicted"/>
<dbReference type="RefSeq" id="WP_093687592.1">
    <property type="nucleotide sequence ID" value="NZ_FNBU01000002.1"/>
</dbReference>
<keyword evidence="1" id="KW-0472">Membrane</keyword>
<dbReference type="AlphaFoldDB" id="A0A1G7I858"/>
<protein>
    <recommendedName>
        <fullName evidence="4">Prepilin-type N-terminal cleavage/methylation domain-containing protein</fullName>
    </recommendedName>
</protein>
<organism evidence="2 3">
    <name type="scientific">Sporolituus thermophilus DSM 23256</name>
    <dbReference type="NCBI Taxonomy" id="1123285"/>
    <lineage>
        <taxon>Bacteria</taxon>
        <taxon>Bacillati</taxon>
        <taxon>Bacillota</taxon>
        <taxon>Negativicutes</taxon>
        <taxon>Selenomonadales</taxon>
        <taxon>Sporomusaceae</taxon>
        <taxon>Sporolituus</taxon>
    </lineage>
</organism>
<dbReference type="EMBL" id="FNBU01000002">
    <property type="protein sequence ID" value="SDF08947.1"/>
    <property type="molecule type" value="Genomic_DNA"/>
</dbReference>
<keyword evidence="1" id="KW-0812">Transmembrane</keyword>
<feature type="transmembrane region" description="Helical" evidence="1">
    <location>
        <begin position="12"/>
        <end position="39"/>
    </location>
</feature>
<evidence type="ECO:0000256" key="1">
    <source>
        <dbReference type="SAM" id="Phobius"/>
    </source>
</evidence>
<sequence length="166" mass="17929">MFGRRFKQGGFTYVELIVGLALTVVVLTAVSSLLSGLLFSARIGTGHIELQQATRVAVDTMVRELRYAKQIIYPDAATTGVVDHITFINADGETVTFGLGTTAGANLHTLYRTRGAVDNPVSENNVSLLEFTVERPRLITVRIQATDQQGGVAEFTTAVTCLNIPE</sequence>
<evidence type="ECO:0000313" key="2">
    <source>
        <dbReference type="EMBL" id="SDF08947.1"/>
    </source>
</evidence>
<gene>
    <name evidence="2" type="ORF">SAMN05660235_00396</name>
</gene>
<keyword evidence="3" id="KW-1185">Reference proteome</keyword>
<dbReference type="Proteomes" id="UP000243333">
    <property type="component" value="Unassembled WGS sequence"/>
</dbReference>
<name>A0A1G7I858_9FIRM</name>
<reference evidence="3" key="1">
    <citation type="submission" date="2016-10" db="EMBL/GenBank/DDBJ databases">
        <authorList>
            <person name="Varghese N."/>
            <person name="Submissions S."/>
        </authorList>
    </citation>
    <scope>NUCLEOTIDE SEQUENCE [LARGE SCALE GENOMIC DNA]</scope>
    <source>
        <strain evidence="3">DSM 23256</strain>
    </source>
</reference>
<evidence type="ECO:0008006" key="4">
    <source>
        <dbReference type="Google" id="ProtNLM"/>
    </source>
</evidence>
<evidence type="ECO:0000313" key="3">
    <source>
        <dbReference type="Proteomes" id="UP000243333"/>
    </source>
</evidence>